<dbReference type="InterPro" id="IPR029044">
    <property type="entry name" value="Nucleotide-diphossugar_trans"/>
</dbReference>
<gene>
    <name evidence="8" type="ORF">DWV29_22055</name>
</gene>
<evidence type="ECO:0000256" key="5">
    <source>
        <dbReference type="ARBA" id="ARBA00022989"/>
    </source>
</evidence>
<protein>
    <submittedName>
        <fullName evidence="8">Glycosyltransferase</fullName>
    </submittedName>
</protein>
<dbReference type="EMBL" id="QSBM01000020">
    <property type="protein sequence ID" value="RGX25159.1"/>
    <property type="molecule type" value="Genomic_DNA"/>
</dbReference>
<comment type="subcellular location">
    <subcellularLocation>
        <location evidence="1">Membrane</location>
        <topology evidence="1">Multi-pass membrane protein</topology>
    </subcellularLocation>
</comment>
<organism evidence="8 9">
    <name type="scientific">Enterocloster asparagiformis</name>
    <dbReference type="NCBI Taxonomy" id="333367"/>
    <lineage>
        <taxon>Bacteria</taxon>
        <taxon>Bacillati</taxon>
        <taxon>Bacillota</taxon>
        <taxon>Clostridia</taxon>
        <taxon>Lachnospirales</taxon>
        <taxon>Lachnospiraceae</taxon>
        <taxon>Enterocloster</taxon>
    </lineage>
</organism>
<dbReference type="PANTHER" id="PTHR48090:SF1">
    <property type="entry name" value="PROPHAGE BACTOPRENOL GLUCOSYL TRANSFERASE HOMOLOG"/>
    <property type="match status" value="1"/>
</dbReference>
<dbReference type="PANTHER" id="PTHR48090">
    <property type="entry name" value="UNDECAPRENYL-PHOSPHATE 4-DEOXY-4-FORMAMIDO-L-ARABINOSE TRANSFERASE-RELATED"/>
    <property type="match status" value="1"/>
</dbReference>
<keyword evidence="2" id="KW-0328">Glycosyltransferase</keyword>
<evidence type="ECO:0000256" key="2">
    <source>
        <dbReference type="ARBA" id="ARBA00022676"/>
    </source>
</evidence>
<dbReference type="AlphaFoldDB" id="A0A413F9L4"/>
<dbReference type="InterPro" id="IPR050256">
    <property type="entry name" value="Glycosyltransferase_2"/>
</dbReference>
<evidence type="ECO:0000256" key="4">
    <source>
        <dbReference type="ARBA" id="ARBA00022692"/>
    </source>
</evidence>
<dbReference type="GO" id="GO:0016757">
    <property type="term" value="F:glycosyltransferase activity"/>
    <property type="evidence" value="ECO:0007669"/>
    <property type="project" value="UniProtKB-KW"/>
</dbReference>
<dbReference type="RefSeq" id="WP_007707775.1">
    <property type="nucleotide sequence ID" value="NZ_BAABXR010000001.1"/>
</dbReference>
<dbReference type="GO" id="GO:0005886">
    <property type="term" value="C:plasma membrane"/>
    <property type="evidence" value="ECO:0007669"/>
    <property type="project" value="TreeGrafter"/>
</dbReference>
<comment type="caution">
    <text evidence="8">The sequence shown here is derived from an EMBL/GenBank/DDBJ whole genome shotgun (WGS) entry which is preliminary data.</text>
</comment>
<name>A0A413F9L4_9FIRM</name>
<dbReference type="OrthoDB" id="9807778at2"/>
<keyword evidence="6" id="KW-0472">Membrane</keyword>
<reference evidence="8 9" key="1">
    <citation type="submission" date="2018-08" db="EMBL/GenBank/DDBJ databases">
        <title>A genome reference for cultivated species of the human gut microbiota.</title>
        <authorList>
            <person name="Zou Y."/>
            <person name="Xue W."/>
            <person name="Luo G."/>
        </authorList>
    </citation>
    <scope>NUCLEOTIDE SEQUENCE [LARGE SCALE GENOMIC DNA]</scope>
    <source>
        <strain evidence="8 9">AF04-15</strain>
    </source>
</reference>
<dbReference type="SUPFAM" id="SSF53448">
    <property type="entry name" value="Nucleotide-diphospho-sugar transferases"/>
    <property type="match status" value="1"/>
</dbReference>
<evidence type="ECO:0000256" key="1">
    <source>
        <dbReference type="ARBA" id="ARBA00004141"/>
    </source>
</evidence>
<dbReference type="Proteomes" id="UP000283880">
    <property type="component" value="Unassembled WGS sequence"/>
</dbReference>
<evidence type="ECO:0000313" key="8">
    <source>
        <dbReference type="EMBL" id="RGX25159.1"/>
    </source>
</evidence>
<evidence type="ECO:0000313" key="9">
    <source>
        <dbReference type="Proteomes" id="UP000283880"/>
    </source>
</evidence>
<keyword evidence="5" id="KW-1133">Transmembrane helix</keyword>
<dbReference type="CDD" id="cd04187">
    <property type="entry name" value="DPM1_like_bac"/>
    <property type="match status" value="1"/>
</dbReference>
<keyword evidence="3 8" id="KW-0808">Transferase</keyword>
<dbReference type="Gene3D" id="3.90.550.10">
    <property type="entry name" value="Spore Coat Polysaccharide Biosynthesis Protein SpsA, Chain A"/>
    <property type="match status" value="1"/>
</dbReference>
<evidence type="ECO:0000256" key="6">
    <source>
        <dbReference type="ARBA" id="ARBA00023136"/>
    </source>
</evidence>
<accession>A0A413F9L4</accession>
<evidence type="ECO:0000256" key="3">
    <source>
        <dbReference type="ARBA" id="ARBA00022679"/>
    </source>
</evidence>
<keyword evidence="4" id="KW-0812">Transmembrane</keyword>
<sequence length="325" mass="37335">MKTISIVVPCYNEEENVIPLSRAITALFEKELADYRYELIFIDNDSRDRTRELLRGLCQSDPDIKAIFNAKNFGQFNSPYYAMLQTSGDCTILMAADFQDPVEMIPQYVREWESGYKIVIGIKKSSQENKFMYWLRGCYYKLIKKLSDVEQIEQFTGFGLYDAKFIQVLRGLNDPTPFLRGIVAELGFKRKEIPYEQPLRRAGKTSNNFYRLYDAAMLSITSYTKVGLRLATIFGSICAGLSMVVALVYLVMKLIWWDRFPAGMAPMLIGMLFLGSIQIFFIGLLGEYIMSINQRVMKRPLVIEEERLNFGGDEKSGARQIQDGE</sequence>
<evidence type="ECO:0000259" key="7">
    <source>
        <dbReference type="Pfam" id="PF00535"/>
    </source>
</evidence>
<dbReference type="Pfam" id="PF00535">
    <property type="entry name" value="Glycos_transf_2"/>
    <property type="match status" value="1"/>
</dbReference>
<feature type="domain" description="Glycosyltransferase 2-like" evidence="7">
    <location>
        <begin position="5"/>
        <end position="144"/>
    </location>
</feature>
<proteinExistence type="predicted"/>
<dbReference type="InterPro" id="IPR001173">
    <property type="entry name" value="Glyco_trans_2-like"/>
</dbReference>